<comment type="caution">
    <text evidence="1">The sequence shown here is derived from an EMBL/GenBank/DDBJ whole genome shotgun (WGS) entry which is preliminary data.</text>
</comment>
<dbReference type="EMBL" id="MU266358">
    <property type="protein sequence ID" value="KAH7927994.1"/>
    <property type="molecule type" value="Genomic_DNA"/>
</dbReference>
<evidence type="ECO:0000313" key="1">
    <source>
        <dbReference type="EMBL" id="KAH7927994.1"/>
    </source>
</evidence>
<protein>
    <submittedName>
        <fullName evidence="1">Alpha/beta-hydrolase</fullName>
    </submittedName>
</protein>
<dbReference type="Proteomes" id="UP000790709">
    <property type="component" value="Unassembled WGS sequence"/>
</dbReference>
<gene>
    <name evidence="1" type="ORF">BV22DRAFT_1126898</name>
</gene>
<sequence length="273" mass="29114">MATTAPPRSLSVTCWGSPSAPKRALLIHGLMSSSGCWFRVAQALANEGYFVTAPDLLGHGTAPRSADCSLATLAAALHPLFDATRPFSIIVGHSFGGVVALALLSILPTTHITPVLLLDPPILPPDQTPAHKQSMQRTERICAVVVEEVTSKIPTVDGLMSANPKWSREDAVWKVLGAQLCDPAAIEAIFRQNFPWSFEHLLEIIPANVRLSIIAGDPAMHPAFFVDTAEAFPHIRTTSVEGATHSIHREFPEVVSAAALAAVAEVEGLSSRV</sequence>
<accession>A0ACB8BRG4</accession>
<keyword evidence="2" id="KW-1185">Reference proteome</keyword>
<evidence type="ECO:0000313" key="2">
    <source>
        <dbReference type="Proteomes" id="UP000790709"/>
    </source>
</evidence>
<name>A0ACB8BRG4_9AGAM</name>
<proteinExistence type="predicted"/>
<reference evidence="1" key="1">
    <citation type="journal article" date="2021" name="New Phytol.">
        <title>Evolutionary innovations through gain and loss of genes in the ectomycorrhizal Boletales.</title>
        <authorList>
            <person name="Wu G."/>
            <person name="Miyauchi S."/>
            <person name="Morin E."/>
            <person name="Kuo A."/>
            <person name="Drula E."/>
            <person name="Varga T."/>
            <person name="Kohler A."/>
            <person name="Feng B."/>
            <person name="Cao Y."/>
            <person name="Lipzen A."/>
            <person name="Daum C."/>
            <person name="Hundley H."/>
            <person name="Pangilinan J."/>
            <person name="Johnson J."/>
            <person name="Barry K."/>
            <person name="LaButti K."/>
            <person name="Ng V."/>
            <person name="Ahrendt S."/>
            <person name="Min B."/>
            <person name="Choi I.G."/>
            <person name="Park H."/>
            <person name="Plett J.M."/>
            <person name="Magnuson J."/>
            <person name="Spatafora J.W."/>
            <person name="Nagy L.G."/>
            <person name="Henrissat B."/>
            <person name="Grigoriev I.V."/>
            <person name="Yang Z.L."/>
            <person name="Xu J."/>
            <person name="Martin F.M."/>
        </authorList>
    </citation>
    <scope>NUCLEOTIDE SEQUENCE</scope>
    <source>
        <strain evidence="1">KUC20120723A-06</strain>
    </source>
</reference>
<organism evidence="1 2">
    <name type="scientific">Leucogyrophana mollusca</name>
    <dbReference type="NCBI Taxonomy" id="85980"/>
    <lineage>
        <taxon>Eukaryota</taxon>
        <taxon>Fungi</taxon>
        <taxon>Dikarya</taxon>
        <taxon>Basidiomycota</taxon>
        <taxon>Agaricomycotina</taxon>
        <taxon>Agaricomycetes</taxon>
        <taxon>Agaricomycetidae</taxon>
        <taxon>Boletales</taxon>
        <taxon>Boletales incertae sedis</taxon>
        <taxon>Leucogyrophana</taxon>
    </lineage>
</organism>